<dbReference type="AlphaFoldDB" id="A0A923FR88"/>
<organism evidence="1">
    <name type="scientific">Pseudomonas marvdashtae</name>
    <dbReference type="NCBI Taxonomy" id="2745500"/>
    <lineage>
        <taxon>Bacteria</taxon>
        <taxon>Pseudomonadati</taxon>
        <taxon>Pseudomonadota</taxon>
        <taxon>Gammaproteobacteria</taxon>
        <taxon>Pseudomonadales</taxon>
        <taxon>Pseudomonadaceae</taxon>
        <taxon>Pseudomonas</taxon>
    </lineage>
</organism>
<reference evidence="1 3" key="1">
    <citation type="journal article" date="2020" name="Microorganisms">
        <title>Reliable Identification of Environmental Pseudomonas Isolates Using the rpoD Gene.</title>
        <authorList>
            <consortium name="The Broad Institute Genome Sequencing Platform"/>
            <person name="Girard L."/>
            <person name="Lood C."/>
            <person name="Rokni-Zadeh H."/>
            <person name="van Noort V."/>
            <person name="Lavigne R."/>
            <person name="De Mot R."/>
        </authorList>
    </citation>
    <scope>NUCLEOTIDE SEQUENCE</scope>
    <source>
        <strain evidence="1 3">SWRI102</strain>
    </source>
</reference>
<protein>
    <recommendedName>
        <fullName evidence="4">Bacterial Ig domain-containing protein</fullName>
    </recommendedName>
</protein>
<evidence type="ECO:0008006" key="4">
    <source>
        <dbReference type="Google" id="ProtNLM"/>
    </source>
</evidence>
<evidence type="ECO:0000313" key="3">
    <source>
        <dbReference type="Proteomes" id="UP000659438"/>
    </source>
</evidence>
<comment type="caution">
    <text evidence="1">The sequence shown here is derived from an EMBL/GenBank/DDBJ whole genome shotgun (WGS) entry which is preliminary data.</text>
</comment>
<dbReference type="Proteomes" id="UP000659438">
    <property type="component" value="Unassembled WGS sequence"/>
</dbReference>
<evidence type="ECO:0000313" key="2">
    <source>
        <dbReference type="EMBL" id="MBV4550484.1"/>
    </source>
</evidence>
<proteinExistence type="predicted"/>
<reference evidence="2" key="3">
    <citation type="submission" date="2021-06" db="EMBL/GenBank/DDBJ databases">
        <title>Updating the genus Pseudomonas: Description of 43 new species and partition of the Pseudomonas putida group.</title>
        <authorList>
            <person name="Girard L."/>
            <person name="Lood C."/>
            <person name="Vandamme P."/>
            <person name="Rokni-Zadeh H."/>
            <person name="Van Noort V."/>
            <person name="Hofte M."/>
            <person name="Lavigne R."/>
            <person name="De Mot R."/>
        </authorList>
    </citation>
    <scope>NUCLEOTIDE SEQUENCE</scope>
    <source>
        <strain evidence="2">SWRI102</strain>
    </source>
</reference>
<evidence type="ECO:0000313" key="1">
    <source>
        <dbReference type="EMBL" id="MBC3396185.1"/>
    </source>
</evidence>
<accession>A0A923FR88</accession>
<gene>
    <name evidence="2" type="ORF">HU742_004915</name>
    <name evidence="1" type="ORF">HU742_13270</name>
</gene>
<dbReference type="EMBL" id="JABWQX010000004">
    <property type="protein sequence ID" value="MBC3396185.1"/>
    <property type="molecule type" value="Genomic_DNA"/>
</dbReference>
<reference evidence="1" key="2">
    <citation type="submission" date="2020-07" db="EMBL/GenBank/DDBJ databases">
        <authorList>
            <person name="Lood C."/>
            <person name="Girard L."/>
        </authorList>
    </citation>
    <scope>NUCLEOTIDE SEQUENCE</scope>
    <source>
        <strain evidence="1">SWRI102</strain>
    </source>
</reference>
<dbReference type="Gene3D" id="2.60.40.10">
    <property type="entry name" value="Immunoglobulins"/>
    <property type="match status" value="1"/>
</dbReference>
<name>A0A923FR88_9PSED</name>
<dbReference type="EMBL" id="JABWQX020000001">
    <property type="protein sequence ID" value="MBV4550484.1"/>
    <property type="molecule type" value="Genomic_DNA"/>
</dbReference>
<keyword evidence="3" id="KW-1185">Reference proteome</keyword>
<sequence length="96" mass="9945">MTLQAPVFISAALDSSGNPPYVVTGTAHPNSSVTIWETNTDATLGTAICDAGGNFSTSLDLTQASHQNSGAVLVIGGICRTPKDSSGYAKDFMFYL</sequence>
<dbReference type="InterPro" id="IPR013783">
    <property type="entry name" value="Ig-like_fold"/>
</dbReference>